<sequence>MIYFFAYYLVLCVLLLLWGSKVTSDPSSGEIISEEELLNL</sequence>
<gene>
    <name evidence="1" type="ORF">DYBT9275_00937</name>
</gene>
<keyword evidence="2" id="KW-1185">Reference proteome</keyword>
<reference evidence="1" key="1">
    <citation type="submission" date="2021-04" db="EMBL/GenBank/DDBJ databases">
        <authorList>
            <person name="Rodrigo-Torres L."/>
            <person name="Arahal R. D."/>
            <person name="Lucena T."/>
        </authorList>
    </citation>
    <scope>NUCLEOTIDE SEQUENCE</scope>
    <source>
        <strain evidence="1">CECT 9275</strain>
    </source>
</reference>
<accession>A0A916N2Y5</accession>
<proteinExistence type="predicted"/>
<protein>
    <submittedName>
        <fullName evidence="1">Uncharacterized protein</fullName>
    </submittedName>
</protein>
<comment type="caution">
    <text evidence="1">The sequence shown here is derived from an EMBL/GenBank/DDBJ whole genome shotgun (WGS) entry which is preliminary data.</text>
</comment>
<dbReference type="EMBL" id="CAJRAF010000001">
    <property type="protein sequence ID" value="CAG4992311.1"/>
    <property type="molecule type" value="Genomic_DNA"/>
</dbReference>
<evidence type="ECO:0000313" key="1">
    <source>
        <dbReference type="EMBL" id="CAG4992311.1"/>
    </source>
</evidence>
<organism evidence="1 2">
    <name type="scientific">Dyadobacter helix</name>
    <dbReference type="NCBI Taxonomy" id="2822344"/>
    <lineage>
        <taxon>Bacteria</taxon>
        <taxon>Pseudomonadati</taxon>
        <taxon>Bacteroidota</taxon>
        <taxon>Cytophagia</taxon>
        <taxon>Cytophagales</taxon>
        <taxon>Spirosomataceae</taxon>
        <taxon>Dyadobacter</taxon>
    </lineage>
</organism>
<dbReference type="Proteomes" id="UP000680038">
    <property type="component" value="Unassembled WGS sequence"/>
</dbReference>
<name>A0A916N2Y5_9BACT</name>
<evidence type="ECO:0000313" key="2">
    <source>
        <dbReference type="Proteomes" id="UP000680038"/>
    </source>
</evidence>
<dbReference type="AlphaFoldDB" id="A0A916N2Y5"/>